<feature type="active site" description="Proton acceptor" evidence="7">
    <location>
        <position position="226"/>
    </location>
</feature>
<dbReference type="GO" id="GO:0046872">
    <property type="term" value="F:metal ion binding"/>
    <property type="evidence" value="ECO:0007669"/>
    <property type="project" value="UniProtKB-KW"/>
</dbReference>
<dbReference type="PANTHER" id="PTHR11085:SF9">
    <property type="entry name" value="NAD-DEPENDENT PROTEIN DEACETYLASE SIRTUIN-1"/>
    <property type="match status" value="1"/>
</dbReference>
<comment type="similarity">
    <text evidence="2">Belongs to the sirtuin family. Class I subfamily.</text>
</comment>
<name>A5DNV7_PICGU</name>
<dbReference type="RefSeq" id="XP_001483003.2">
    <property type="nucleotide sequence ID" value="XM_001482953.1"/>
</dbReference>
<feature type="region of interest" description="Disordered" evidence="8">
    <location>
        <begin position="1"/>
        <end position="24"/>
    </location>
</feature>
<feature type="binding site" evidence="7">
    <location>
        <position position="234"/>
    </location>
    <ligand>
        <name>Zn(2+)</name>
        <dbReference type="ChEBI" id="CHEBI:29105"/>
    </ligand>
</feature>
<dbReference type="InterPro" id="IPR026590">
    <property type="entry name" value="Ssirtuin_cat_dom"/>
</dbReference>
<keyword evidence="11" id="KW-1185">Reference proteome</keyword>
<dbReference type="KEGG" id="pgu:PGUG_04958"/>
<evidence type="ECO:0000313" key="11">
    <source>
        <dbReference type="Proteomes" id="UP000001997"/>
    </source>
</evidence>
<dbReference type="Pfam" id="PF02146">
    <property type="entry name" value="SIR2"/>
    <property type="match status" value="1"/>
</dbReference>
<feature type="binding site" evidence="7">
    <location>
        <position position="237"/>
    </location>
    <ligand>
        <name>Zn(2+)</name>
        <dbReference type="ChEBI" id="CHEBI:29105"/>
    </ligand>
</feature>
<protein>
    <recommendedName>
        <fullName evidence="9">Deacetylase sirtuin-type domain-containing protein</fullName>
    </recommendedName>
</protein>
<dbReference type="STRING" id="294746.A5DNV7"/>
<evidence type="ECO:0000256" key="4">
    <source>
        <dbReference type="ARBA" id="ARBA00022723"/>
    </source>
</evidence>
<dbReference type="AlphaFoldDB" id="A5DNV7"/>
<dbReference type="eggNOG" id="KOG2684">
    <property type="taxonomic scope" value="Eukaryota"/>
</dbReference>
<dbReference type="InterPro" id="IPR029035">
    <property type="entry name" value="DHS-like_NAD/FAD-binding_dom"/>
</dbReference>
<accession>A5DNV7</accession>
<keyword evidence="5 7" id="KW-0862">Zinc</keyword>
<evidence type="ECO:0000256" key="7">
    <source>
        <dbReference type="PROSITE-ProRule" id="PRU00236"/>
    </source>
</evidence>
<dbReference type="EMBL" id="CH408160">
    <property type="protein sequence ID" value="EDK40860.2"/>
    <property type="molecule type" value="Genomic_DNA"/>
</dbReference>
<comment type="cofactor">
    <cofactor evidence="1">
        <name>Zn(2+)</name>
        <dbReference type="ChEBI" id="CHEBI:29105"/>
    </cofactor>
</comment>
<dbReference type="PANTHER" id="PTHR11085">
    <property type="entry name" value="NAD-DEPENDENT PROTEIN DEACYLASE SIRTUIN-5, MITOCHONDRIAL-RELATED"/>
    <property type="match status" value="1"/>
</dbReference>
<dbReference type="GeneID" id="5124712"/>
<evidence type="ECO:0000256" key="8">
    <source>
        <dbReference type="SAM" id="MobiDB-lite"/>
    </source>
</evidence>
<dbReference type="OrthoDB" id="420264at2759"/>
<dbReference type="Gene3D" id="3.40.50.1220">
    <property type="entry name" value="TPP-binding domain"/>
    <property type="match status" value="1"/>
</dbReference>
<evidence type="ECO:0000256" key="1">
    <source>
        <dbReference type="ARBA" id="ARBA00001947"/>
    </source>
</evidence>
<keyword evidence="6" id="KW-0520">NAD</keyword>
<keyword evidence="3" id="KW-0808">Transferase</keyword>
<dbReference type="PROSITE" id="PS50305">
    <property type="entry name" value="SIRTUIN"/>
    <property type="match status" value="1"/>
</dbReference>
<feature type="binding site" evidence="7">
    <location>
        <position position="261"/>
    </location>
    <ligand>
        <name>Zn(2+)</name>
        <dbReference type="ChEBI" id="CHEBI:29105"/>
    </ligand>
</feature>
<feature type="domain" description="Deacetylase sirtuin-type" evidence="9">
    <location>
        <begin position="99"/>
        <end position="360"/>
    </location>
</feature>
<dbReference type="GO" id="GO:0046970">
    <property type="term" value="F:histone H4K16 deacetylase activity, NAD-dependent"/>
    <property type="evidence" value="ECO:0007669"/>
    <property type="project" value="TreeGrafter"/>
</dbReference>
<dbReference type="InterPro" id="IPR003000">
    <property type="entry name" value="Sirtuin"/>
</dbReference>
<dbReference type="GO" id="GO:0005634">
    <property type="term" value="C:nucleus"/>
    <property type="evidence" value="ECO:0007669"/>
    <property type="project" value="TreeGrafter"/>
</dbReference>
<sequence length="403" mass="45647">MPLRKSAPRKKRHRKRITERDSDPQNLTIFQKNERLNVLQSDLHDFLKRYVPARFTKNVLQNILEQLNLPRAHDGSTHEVAGRFLHCLKMLQTTRNSSPPPKFLNLTDSLSVLEKAKKILVVTGAGISTSLGIPDFRSFQGIYSQLSRSGLENAQQVFHIDRFCKDPTLFYSVAHKILPQGDKVSDFHRFLRLLEQKNKLLRVYTQNIDNLELAAGIDPSRIVHCHGTLSTSTCLTCRATFSGAATFAAIKMRQVPYCSLCVTDLGSVPMKGLIKPDITFFGEDLSSRFETMIGKDVEECDLLLVAGTSLKVEPVASIVRNAQNVKKVLVNRDKIDGFDINFLGNCDDISGYICQELKWKLETLTDANFYGVEVHNDSFQVSKRWHGKRKRESRFGVSTFQLS</sequence>
<dbReference type="Gene3D" id="3.30.1600.10">
    <property type="entry name" value="SIR2/SIRT2 'Small Domain"/>
    <property type="match status" value="1"/>
</dbReference>
<feature type="binding site" evidence="7">
    <location>
        <position position="258"/>
    </location>
    <ligand>
        <name>Zn(2+)</name>
        <dbReference type="ChEBI" id="CHEBI:29105"/>
    </ligand>
</feature>
<dbReference type="InParanoid" id="A5DNV7"/>
<evidence type="ECO:0000256" key="6">
    <source>
        <dbReference type="ARBA" id="ARBA00023027"/>
    </source>
</evidence>
<evidence type="ECO:0000256" key="3">
    <source>
        <dbReference type="ARBA" id="ARBA00022679"/>
    </source>
</evidence>
<keyword evidence="4 7" id="KW-0479">Metal-binding</keyword>
<gene>
    <name evidence="10" type="ORF">PGUG_04958</name>
</gene>
<dbReference type="InterPro" id="IPR050134">
    <property type="entry name" value="NAD-dep_sirtuin_deacylases"/>
</dbReference>
<evidence type="ECO:0000259" key="9">
    <source>
        <dbReference type="PROSITE" id="PS50305"/>
    </source>
</evidence>
<evidence type="ECO:0000313" key="10">
    <source>
        <dbReference type="EMBL" id="EDK40860.2"/>
    </source>
</evidence>
<dbReference type="SUPFAM" id="SSF52467">
    <property type="entry name" value="DHS-like NAD/FAD-binding domain"/>
    <property type="match status" value="1"/>
</dbReference>
<dbReference type="HOGENOM" id="CLU_023643_7_0_1"/>
<reference evidence="10 11" key="1">
    <citation type="journal article" date="2009" name="Nature">
        <title>Evolution of pathogenicity and sexual reproduction in eight Candida genomes.</title>
        <authorList>
            <person name="Butler G."/>
            <person name="Rasmussen M.D."/>
            <person name="Lin M.F."/>
            <person name="Santos M.A."/>
            <person name="Sakthikumar S."/>
            <person name="Munro C.A."/>
            <person name="Rheinbay E."/>
            <person name="Grabherr M."/>
            <person name="Forche A."/>
            <person name="Reedy J.L."/>
            <person name="Agrafioti I."/>
            <person name="Arnaud M.B."/>
            <person name="Bates S."/>
            <person name="Brown A.J."/>
            <person name="Brunke S."/>
            <person name="Costanzo M.C."/>
            <person name="Fitzpatrick D.A."/>
            <person name="de Groot P.W."/>
            <person name="Harris D."/>
            <person name="Hoyer L.L."/>
            <person name="Hube B."/>
            <person name="Klis F.M."/>
            <person name="Kodira C."/>
            <person name="Lennard N."/>
            <person name="Logue M.E."/>
            <person name="Martin R."/>
            <person name="Neiman A.M."/>
            <person name="Nikolaou E."/>
            <person name="Quail M.A."/>
            <person name="Quinn J."/>
            <person name="Santos M.C."/>
            <person name="Schmitzberger F.F."/>
            <person name="Sherlock G."/>
            <person name="Shah P."/>
            <person name="Silverstein K.A."/>
            <person name="Skrzypek M.S."/>
            <person name="Soll D."/>
            <person name="Staggs R."/>
            <person name="Stansfield I."/>
            <person name="Stumpf M.P."/>
            <person name="Sudbery P.E."/>
            <person name="Srikantha T."/>
            <person name="Zeng Q."/>
            <person name="Berman J."/>
            <person name="Berriman M."/>
            <person name="Heitman J."/>
            <person name="Gow N.A."/>
            <person name="Lorenz M.C."/>
            <person name="Birren B.W."/>
            <person name="Kellis M."/>
            <person name="Cuomo C.A."/>
        </authorList>
    </citation>
    <scope>NUCLEOTIDE SEQUENCE [LARGE SCALE GENOMIC DNA]</scope>
    <source>
        <strain evidence="11">ATCC 6260 / CBS 566 / DSM 6381 / JCM 1539 / NBRC 10279 / NRRL Y-324</strain>
    </source>
</reference>
<organism evidence="10 11">
    <name type="scientific">Meyerozyma guilliermondii (strain ATCC 6260 / CBS 566 / DSM 6381 / JCM 1539 / NBRC 10279 / NRRL Y-324)</name>
    <name type="common">Yeast</name>
    <name type="synonym">Candida guilliermondii</name>
    <dbReference type="NCBI Taxonomy" id="294746"/>
    <lineage>
        <taxon>Eukaryota</taxon>
        <taxon>Fungi</taxon>
        <taxon>Dikarya</taxon>
        <taxon>Ascomycota</taxon>
        <taxon>Saccharomycotina</taxon>
        <taxon>Pichiomycetes</taxon>
        <taxon>Debaryomycetaceae</taxon>
        <taxon>Meyerozyma</taxon>
    </lineage>
</organism>
<evidence type="ECO:0000256" key="2">
    <source>
        <dbReference type="ARBA" id="ARBA00006924"/>
    </source>
</evidence>
<dbReference type="GO" id="GO:0070403">
    <property type="term" value="F:NAD+ binding"/>
    <property type="evidence" value="ECO:0007669"/>
    <property type="project" value="InterPro"/>
</dbReference>
<dbReference type="Proteomes" id="UP000001997">
    <property type="component" value="Unassembled WGS sequence"/>
</dbReference>
<evidence type="ECO:0000256" key="5">
    <source>
        <dbReference type="ARBA" id="ARBA00022833"/>
    </source>
</evidence>
<proteinExistence type="inferred from homology"/>
<feature type="compositionally biased region" description="Basic residues" evidence="8">
    <location>
        <begin position="1"/>
        <end position="17"/>
    </location>
</feature>
<dbReference type="VEuPathDB" id="FungiDB:PGUG_04958"/>
<dbReference type="InterPro" id="IPR026591">
    <property type="entry name" value="Sirtuin_cat_small_dom_sf"/>
</dbReference>